<name>A0ABQ9U4A8_SAGOE</name>
<sequence length="98" mass="10543">MASPVLSLAAYDSHLEKRKLIRSLERTVLVISNSDCHILHIRGPGKGCGRSSGVDGKPIPSIIAHKIHMIPLLEGAAFWNQEPTGLNNSTNTTGFTVV</sequence>
<gene>
    <name evidence="1" type="ORF">P7K49_031191</name>
</gene>
<evidence type="ECO:0000313" key="2">
    <source>
        <dbReference type="Proteomes" id="UP001266305"/>
    </source>
</evidence>
<dbReference type="Proteomes" id="UP001266305">
    <property type="component" value="Unassembled WGS sequence"/>
</dbReference>
<organism evidence="1 2">
    <name type="scientific">Saguinus oedipus</name>
    <name type="common">Cotton-top tamarin</name>
    <name type="synonym">Oedipomidas oedipus</name>
    <dbReference type="NCBI Taxonomy" id="9490"/>
    <lineage>
        <taxon>Eukaryota</taxon>
        <taxon>Metazoa</taxon>
        <taxon>Chordata</taxon>
        <taxon>Craniata</taxon>
        <taxon>Vertebrata</taxon>
        <taxon>Euteleostomi</taxon>
        <taxon>Mammalia</taxon>
        <taxon>Eutheria</taxon>
        <taxon>Euarchontoglires</taxon>
        <taxon>Primates</taxon>
        <taxon>Haplorrhini</taxon>
        <taxon>Platyrrhini</taxon>
        <taxon>Cebidae</taxon>
        <taxon>Callitrichinae</taxon>
        <taxon>Saguinus</taxon>
    </lineage>
</organism>
<keyword evidence="2" id="KW-1185">Reference proteome</keyword>
<protein>
    <submittedName>
        <fullName evidence="1">Uncharacterized protein</fullName>
    </submittedName>
</protein>
<comment type="caution">
    <text evidence="1">The sequence shown here is derived from an EMBL/GenBank/DDBJ whole genome shotgun (WGS) entry which is preliminary data.</text>
</comment>
<accession>A0ABQ9U4A8</accession>
<evidence type="ECO:0000313" key="1">
    <source>
        <dbReference type="EMBL" id="KAK2091907.1"/>
    </source>
</evidence>
<reference evidence="1 2" key="1">
    <citation type="submission" date="2023-05" db="EMBL/GenBank/DDBJ databases">
        <title>B98-5 Cell Line De Novo Hybrid Assembly: An Optical Mapping Approach.</title>
        <authorList>
            <person name="Kananen K."/>
            <person name="Auerbach J.A."/>
            <person name="Kautto E."/>
            <person name="Blachly J.S."/>
        </authorList>
    </citation>
    <scope>NUCLEOTIDE SEQUENCE [LARGE SCALE GENOMIC DNA]</scope>
    <source>
        <strain evidence="1">B95-8</strain>
        <tissue evidence="1">Cell line</tissue>
    </source>
</reference>
<proteinExistence type="predicted"/>
<dbReference type="EMBL" id="JASSZA010000016">
    <property type="protein sequence ID" value="KAK2091907.1"/>
    <property type="molecule type" value="Genomic_DNA"/>
</dbReference>